<dbReference type="WBParaSite" id="Gr19_v10_g11114.t1">
    <property type="protein sequence ID" value="Gr19_v10_g11114.t1"/>
    <property type="gene ID" value="Gr19_v10_g11114"/>
</dbReference>
<reference evidence="2" key="1">
    <citation type="submission" date="2022-11" db="UniProtKB">
        <authorList>
            <consortium name="WormBaseParasite"/>
        </authorList>
    </citation>
    <scope>IDENTIFICATION</scope>
</reference>
<evidence type="ECO:0000313" key="1">
    <source>
        <dbReference type="Proteomes" id="UP000887572"/>
    </source>
</evidence>
<keyword evidence="1" id="KW-1185">Reference proteome</keyword>
<dbReference type="Proteomes" id="UP000887572">
    <property type="component" value="Unplaced"/>
</dbReference>
<sequence>MEWRCRRRSPQLGPILLTGEGGRHRVPRYKWKQYLKRIGGFLIRTSPAFTSLFSLMRHRRLLPTQLLHCDSIPRHSAFTRKLIGASESVRCP</sequence>
<evidence type="ECO:0000313" key="2">
    <source>
        <dbReference type="WBParaSite" id="Gr19_v10_g11114.t1"/>
    </source>
</evidence>
<organism evidence="1 2">
    <name type="scientific">Globodera rostochiensis</name>
    <name type="common">Golden nematode worm</name>
    <name type="synonym">Heterodera rostochiensis</name>
    <dbReference type="NCBI Taxonomy" id="31243"/>
    <lineage>
        <taxon>Eukaryota</taxon>
        <taxon>Metazoa</taxon>
        <taxon>Ecdysozoa</taxon>
        <taxon>Nematoda</taxon>
        <taxon>Chromadorea</taxon>
        <taxon>Rhabditida</taxon>
        <taxon>Tylenchina</taxon>
        <taxon>Tylenchomorpha</taxon>
        <taxon>Tylenchoidea</taxon>
        <taxon>Heteroderidae</taxon>
        <taxon>Heteroderinae</taxon>
        <taxon>Globodera</taxon>
    </lineage>
</organism>
<proteinExistence type="predicted"/>
<protein>
    <submittedName>
        <fullName evidence="2">Uncharacterized protein</fullName>
    </submittedName>
</protein>
<dbReference type="AlphaFoldDB" id="A0A914GTM8"/>
<accession>A0A914GTM8</accession>
<name>A0A914GTM8_GLORO</name>